<keyword evidence="9" id="KW-0732">Signal</keyword>
<keyword evidence="3 8" id="KW-0812">Transmembrane</keyword>
<feature type="transmembrane region" description="Helical" evidence="8">
    <location>
        <begin position="242"/>
        <end position="267"/>
    </location>
</feature>
<dbReference type="EMBL" id="KQ947433">
    <property type="protein sequence ID" value="KUJ08943.1"/>
    <property type="molecule type" value="Genomic_DNA"/>
</dbReference>
<dbReference type="CDD" id="cd09630">
    <property type="entry name" value="CDH_like_cytochrome"/>
    <property type="match status" value="1"/>
</dbReference>
<proteinExistence type="predicted"/>
<dbReference type="KEGG" id="psco:LY89DRAFT_724507"/>
<dbReference type="InterPro" id="IPR015920">
    <property type="entry name" value="Cellobiose_DH-like_cyt"/>
</dbReference>
<evidence type="ECO:0000259" key="10">
    <source>
        <dbReference type="SMART" id="SM00664"/>
    </source>
</evidence>
<dbReference type="RefSeq" id="XP_018063298.1">
    <property type="nucleotide sequence ID" value="XM_018218906.1"/>
</dbReference>
<keyword evidence="4" id="KW-0249">Electron transport</keyword>
<dbReference type="GeneID" id="28828632"/>
<comment type="subcellular location">
    <subcellularLocation>
        <location evidence="1">Membrane</location>
    </subcellularLocation>
</comment>
<feature type="domain" description="Cytochrome b561" evidence="11">
    <location>
        <begin position="248"/>
        <end position="368"/>
    </location>
</feature>
<evidence type="ECO:0000256" key="7">
    <source>
        <dbReference type="SAM" id="MobiDB-lite"/>
    </source>
</evidence>
<dbReference type="InParanoid" id="A0A132B9L2"/>
<dbReference type="CDD" id="cd08760">
    <property type="entry name" value="Cyt_b561_FRRS1_like"/>
    <property type="match status" value="1"/>
</dbReference>
<dbReference type="Gene3D" id="2.60.40.1210">
    <property type="entry name" value="Cellobiose dehydrogenase, cytochrome domain"/>
    <property type="match status" value="1"/>
</dbReference>
<evidence type="ECO:0000256" key="5">
    <source>
        <dbReference type="ARBA" id="ARBA00022989"/>
    </source>
</evidence>
<feature type="region of interest" description="Disordered" evidence="7">
    <location>
        <begin position="209"/>
        <end position="236"/>
    </location>
</feature>
<dbReference type="PANTHER" id="PTHR47797:SF3">
    <property type="entry name" value="CYTOCHROME B561 DOMAIN-CONTAINING PROTEIN"/>
    <property type="match status" value="1"/>
</dbReference>
<evidence type="ECO:0000313" key="12">
    <source>
        <dbReference type="EMBL" id="KUJ08943.1"/>
    </source>
</evidence>
<dbReference type="InterPro" id="IPR006593">
    <property type="entry name" value="Cyt_b561/ferric_Rdtase_TM"/>
</dbReference>
<feature type="signal peptide" evidence="9">
    <location>
        <begin position="1"/>
        <end position="20"/>
    </location>
</feature>
<feature type="transmembrane region" description="Helical" evidence="8">
    <location>
        <begin position="379"/>
        <end position="400"/>
    </location>
</feature>
<dbReference type="SMART" id="SM00665">
    <property type="entry name" value="B561"/>
    <property type="match status" value="1"/>
</dbReference>
<feature type="chain" id="PRO_5007288043" evidence="9">
    <location>
        <begin position="21"/>
        <end position="453"/>
    </location>
</feature>
<evidence type="ECO:0000259" key="11">
    <source>
        <dbReference type="SMART" id="SM00665"/>
    </source>
</evidence>
<feature type="transmembrane region" description="Helical" evidence="8">
    <location>
        <begin position="313"/>
        <end position="331"/>
    </location>
</feature>
<feature type="transmembrane region" description="Helical" evidence="8">
    <location>
        <begin position="351"/>
        <end position="373"/>
    </location>
</feature>
<evidence type="ECO:0000256" key="2">
    <source>
        <dbReference type="ARBA" id="ARBA00022448"/>
    </source>
</evidence>
<evidence type="ECO:0000256" key="8">
    <source>
        <dbReference type="SAM" id="Phobius"/>
    </source>
</evidence>
<protein>
    <submittedName>
        <fullName evidence="12">CBD9-like protein</fullName>
    </submittedName>
</protein>
<evidence type="ECO:0000256" key="9">
    <source>
        <dbReference type="SAM" id="SignalP"/>
    </source>
</evidence>
<evidence type="ECO:0000256" key="4">
    <source>
        <dbReference type="ARBA" id="ARBA00022982"/>
    </source>
</evidence>
<organism evidence="12 13">
    <name type="scientific">Mollisia scopiformis</name>
    <name type="common">Conifer needle endophyte fungus</name>
    <name type="synonym">Phialocephala scopiformis</name>
    <dbReference type="NCBI Taxonomy" id="149040"/>
    <lineage>
        <taxon>Eukaryota</taxon>
        <taxon>Fungi</taxon>
        <taxon>Dikarya</taxon>
        <taxon>Ascomycota</taxon>
        <taxon>Pezizomycotina</taxon>
        <taxon>Leotiomycetes</taxon>
        <taxon>Helotiales</taxon>
        <taxon>Mollisiaceae</taxon>
        <taxon>Mollisia</taxon>
    </lineage>
</organism>
<dbReference type="GO" id="GO:0016020">
    <property type="term" value="C:membrane"/>
    <property type="evidence" value="ECO:0007669"/>
    <property type="project" value="UniProtKB-SubCell"/>
</dbReference>
<dbReference type="SUPFAM" id="SSF49344">
    <property type="entry name" value="CBD9-like"/>
    <property type="match status" value="1"/>
</dbReference>
<dbReference type="Pfam" id="PF16010">
    <property type="entry name" value="CDH-cyt"/>
    <property type="match status" value="1"/>
</dbReference>
<dbReference type="PANTHER" id="PTHR47797">
    <property type="entry name" value="DEHYDROGENASE, PUTATIVE (AFU_ORTHOLOGUE AFUA_8G05805)-RELATED"/>
    <property type="match status" value="1"/>
</dbReference>
<name>A0A132B9L2_MOLSC</name>
<evidence type="ECO:0000256" key="3">
    <source>
        <dbReference type="ARBA" id="ARBA00022692"/>
    </source>
</evidence>
<evidence type="ECO:0000313" key="13">
    <source>
        <dbReference type="Proteomes" id="UP000070700"/>
    </source>
</evidence>
<keyword evidence="2" id="KW-0813">Transport</keyword>
<feature type="domain" description="DOMON" evidence="10">
    <location>
        <begin position="69"/>
        <end position="162"/>
    </location>
</feature>
<sequence>MKTSWLTILPVWLLGTIVTASTPLQYCSVDAEEKTDLCFAVASFKNSTTQANDLSLHISTKFVVDATGWASVAIGPKMDNALMFIMYPGGEQGRITVSTRTTRYHAIPKVVSEDAPETHVTKTWIDDTGLYNAQIMCYNCESWSGTTLDVMSPSQPWIWATNWDQPTHSDDVHLKLRPHNAKGFTMLNMASSYSESGDIIAQVSTQRITQEPNTDDAGPAPPTMQDESDDHHPAKEHHKHSAFGLVSLHGFLLSFGFFALTFGVLGIRSGSSKSYKIHWTIQTGGGSAIVVGCLMGIYLSYKHGGHFGTFHQWIGLSMIPSVIIQGLLGYLHHVNYLKYGRRTAVSYYHIWLGRAALIIGNLNVGFGLNLAGAESFKWFTWYAGLAIQLSVLIPMWYFYARGKTILDAVRNKPVAKDVVRYESVEQDAFIVDDELDEFEDEGLGHDDLKNGKD</sequence>
<dbReference type="SMART" id="SM00664">
    <property type="entry name" value="DoH"/>
    <property type="match status" value="1"/>
</dbReference>
<evidence type="ECO:0000256" key="1">
    <source>
        <dbReference type="ARBA" id="ARBA00004370"/>
    </source>
</evidence>
<evidence type="ECO:0000256" key="6">
    <source>
        <dbReference type="ARBA" id="ARBA00023136"/>
    </source>
</evidence>
<keyword evidence="6 8" id="KW-0472">Membrane</keyword>
<dbReference type="Gene3D" id="1.20.120.1770">
    <property type="match status" value="1"/>
</dbReference>
<keyword evidence="5 8" id="KW-1133">Transmembrane helix</keyword>
<accession>A0A132B9L2</accession>
<feature type="transmembrane region" description="Helical" evidence="8">
    <location>
        <begin position="279"/>
        <end position="301"/>
    </location>
</feature>
<dbReference type="Proteomes" id="UP000070700">
    <property type="component" value="Unassembled WGS sequence"/>
</dbReference>
<gene>
    <name evidence="12" type="ORF">LY89DRAFT_724507</name>
</gene>
<dbReference type="STRING" id="149040.A0A132B9L2"/>
<dbReference type="OrthoDB" id="19261at2759"/>
<dbReference type="AlphaFoldDB" id="A0A132B9L2"/>
<dbReference type="InterPro" id="IPR005018">
    <property type="entry name" value="DOMON_domain"/>
</dbReference>
<reference evidence="12 13" key="1">
    <citation type="submission" date="2015-10" db="EMBL/GenBank/DDBJ databases">
        <title>Full genome of DAOMC 229536 Phialocephala scopiformis, a fungal endophyte of spruce producing the potent anti-insectan compound rugulosin.</title>
        <authorList>
            <consortium name="DOE Joint Genome Institute"/>
            <person name="Walker A.K."/>
            <person name="Frasz S.L."/>
            <person name="Seifert K.A."/>
            <person name="Miller J.D."/>
            <person name="Mondo S.J."/>
            <person name="Labutti K."/>
            <person name="Lipzen A."/>
            <person name="Dockter R."/>
            <person name="Kennedy M."/>
            <person name="Grigoriev I.V."/>
            <person name="Spatafora J.W."/>
        </authorList>
    </citation>
    <scope>NUCLEOTIDE SEQUENCE [LARGE SCALE GENOMIC DNA]</scope>
    <source>
        <strain evidence="12 13">CBS 120377</strain>
    </source>
</reference>
<keyword evidence="13" id="KW-1185">Reference proteome</keyword>